<dbReference type="GO" id="GO:0010008">
    <property type="term" value="C:endosome membrane"/>
    <property type="evidence" value="ECO:0007669"/>
    <property type="project" value="TreeGrafter"/>
</dbReference>
<gene>
    <name evidence="10" type="ORF">FRX31_004675</name>
</gene>
<dbReference type="Proteomes" id="UP000554482">
    <property type="component" value="Unassembled WGS sequence"/>
</dbReference>
<dbReference type="OrthoDB" id="10264595at2759"/>
<keyword evidence="4" id="KW-0677">Repeat</keyword>
<dbReference type="InterPro" id="IPR002553">
    <property type="entry name" value="Clathrin/coatomer_adapt-like_N"/>
</dbReference>
<keyword evidence="6" id="KW-0472">Membrane</keyword>
<comment type="subcellular location">
    <subcellularLocation>
        <location evidence="1">Endomembrane system</location>
    </subcellularLocation>
    <subcellularLocation>
        <location evidence="7">Golgi apparatus</location>
    </subcellularLocation>
</comment>
<evidence type="ECO:0000313" key="10">
    <source>
        <dbReference type="EMBL" id="KAF5205738.1"/>
    </source>
</evidence>
<dbReference type="GO" id="GO:0006623">
    <property type="term" value="P:protein targeting to vacuole"/>
    <property type="evidence" value="ECO:0007669"/>
    <property type="project" value="TreeGrafter"/>
</dbReference>
<evidence type="ECO:0000259" key="9">
    <source>
        <dbReference type="Pfam" id="PF01602"/>
    </source>
</evidence>
<feature type="domain" description="Clathrin/coatomer adaptor adaptin-like N-terminal" evidence="9">
    <location>
        <begin position="30"/>
        <end position="495"/>
    </location>
</feature>
<name>A0A7J6X9Y8_THATH</name>
<dbReference type="EMBL" id="JABWDY010003706">
    <property type="protein sequence ID" value="KAF5205738.1"/>
    <property type="molecule type" value="Genomic_DNA"/>
</dbReference>
<evidence type="ECO:0000256" key="6">
    <source>
        <dbReference type="ARBA" id="ARBA00023136"/>
    </source>
</evidence>
<feature type="compositionally biased region" description="Basic and acidic residues" evidence="8">
    <location>
        <begin position="834"/>
        <end position="856"/>
    </location>
</feature>
<keyword evidence="3 7" id="KW-0813">Transport</keyword>
<dbReference type="InterPro" id="IPR011989">
    <property type="entry name" value="ARM-like"/>
</dbReference>
<evidence type="ECO:0000256" key="3">
    <source>
        <dbReference type="ARBA" id="ARBA00022448"/>
    </source>
</evidence>
<dbReference type="InterPro" id="IPR017105">
    <property type="entry name" value="AP3_complex_dsu"/>
</dbReference>
<comment type="similarity">
    <text evidence="2 7">Belongs to the adaptor complexes large subunit family.</text>
</comment>
<comment type="caution">
    <text evidence="10">The sequence shown here is derived from an EMBL/GenBank/DDBJ whole genome shotgun (WGS) entry which is preliminary data.</text>
</comment>
<sequence length="981" mass="109912">MATSSIMESLFQRSLDDLIKAIRLQMIGESNFISKSLEEIRKELKSTDPQTKSTALEKLIYLNSLYSIDMSFASFHVVEVMSSSKFSHKRIGYLAASQSFHENTDVLLLITNQLRKDLNSSNEFEVSLALECLSIIATHDLSRDLTPEIFTLLSSSKLFVKKKAIGVILRIFNKYPDSVKVAFKRLVENLEGGFDQPVMSAVVGVFCELTAKDPKSYLPLAPEFYRILVDSKNNWVLIKVLKIFSKLGLLEPRLAKKIVDPICEHMRRTTAKSLLFECIRTVVTCLTDYETAVKLAVEKIRELLIDEDSNLKYLGLKALSILGSKQLWTVVENKEAVIKSLSDADPNIRHQSLHLVMAMVSEDNVTDISRVLLNYALKSDPQFCNEILGSILSTCSKNDYEVIVDFDWYVSLLGEMSRNPHCQKGVEIEQQLVDIGQRVKEVRRELVRVARDLLIDPALLGNPFLHRILSAAAWVSGEYVEFLKNPLELIEALLQPRTNLLPPLIRAVYIHSVFKVLVFCLHLFFVRKHVTSSSLDGLAQGMYDLDAEREFPEGPSLVRRECSSASFDCEQDEEFKPIIQNITGEELTIENGGENLVAFEQVSLSTSFAKDPSNHESIVGLIDLIKTALSPLSGSDEVEVQDRARNVLGLIELIQRETDGWLIQMEDSFKGGKVKALKMIEILHGAFSVKIGPVLRTSQERVPVPEGIILNDNLADLDSICGDILSPPTSAFSMGNRLFGENYGNSSLDLQKKEESEPSTESTSLLAEHRKRHGLYYLSAEKTEGMSNDYPPPNDLQSTVDIGDGTQDLLKITDQSLSSKRKPKHSKPRPVVVKLDERDEKPVSSVKPLKDSEHDQLSGAVRNILLGEEDTSASSLTKPSDKSTGKRRVKELSSKSESRPEDKLGDAAPEVGGSSSFRRSKHRSRGKEREKSPKNNDENKEGNSQKDKRKSHQHSRNRTRHRADLPLNVVAQTPVIPDFLL</sequence>
<dbReference type="AlphaFoldDB" id="A0A7J6X9Y8"/>
<evidence type="ECO:0000256" key="8">
    <source>
        <dbReference type="SAM" id="MobiDB-lite"/>
    </source>
</evidence>
<feature type="compositionally biased region" description="Basic and acidic residues" evidence="8">
    <location>
        <begin position="879"/>
        <end position="905"/>
    </location>
</feature>
<evidence type="ECO:0000256" key="5">
    <source>
        <dbReference type="ARBA" id="ARBA00022927"/>
    </source>
</evidence>
<feature type="compositionally biased region" description="Basic and acidic residues" evidence="8">
    <location>
        <begin position="927"/>
        <end position="946"/>
    </location>
</feature>
<dbReference type="GO" id="GO:0030123">
    <property type="term" value="C:AP-3 adaptor complex"/>
    <property type="evidence" value="ECO:0007669"/>
    <property type="project" value="InterPro"/>
</dbReference>
<organism evidence="10 11">
    <name type="scientific">Thalictrum thalictroides</name>
    <name type="common">Rue-anemone</name>
    <name type="synonym">Anemone thalictroides</name>
    <dbReference type="NCBI Taxonomy" id="46969"/>
    <lineage>
        <taxon>Eukaryota</taxon>
        <taxon>Viridiplantae</taxon>
        <taxon>Streptophyta</taxon>
        <taxon>Embryophyta</taxon>
        <taxon>Tracheophyta</taxon>
        <taxon>Spermatophyta</taxon>
        <taxon>Magnoliopsida</taxon>
        <taxon>Ranunculales</taxon>
        <taxon>Ranunculaceae</taxon>
        <taxon>Thalictroideae</taxon>
        <taxon>Thalictrum</taxon>
    </lineage>
</organism>
<proteinExistence type="inferred from homology"/>
<keyword evidence="5 7" id="KW-0653">Protein transport</keyword>
<comment type="function">
    <text evidence="7">Part of the AP-3 complex, an adaptor-related complex which seems to be clathrin-associated. The complex is associated with the Golgi region as well as more peripheral structures. It facilitates the budding of vesicles from the Golgi membrane and may be directly involved in trafficking to the vacuole. It also function in maintaining the identity of lytic vacuoles and in regulating the transition between storage and lytic vacuoles.</text>
</comment>
<keyword evidence="11" id="KW-1185">Reference proteome</keyword>
<dbReference type="PANTHER" id="PTHR22781">
    <property type="entry name" value="DELTA ADAPTIN-RELATED"/>
    <property type="match status" value="1"/>
</dbReference>
<dbReference type="GO" id="GO:0005794">
    <property type="term" value="C:Golgi apparatus"/>
    <property type="evidence" value="ECO:0007669"/>
    <property type="project" value="UniProtKB-SubCell"/>
</dbReference>
<feature type="compositionally biased region" description="Basic residues" evidence="8">
    <location>
        <begin position="947"/>
        <end position="961"/>
    </location>
</feature>
<feature type="region of interest" description="Disordered" evidence="8">
    <location>
        <begin position="814"/>
        <end position="981"/>
    </location>
</feature>
<protein>
    <recommendedName>
        <fullName evidence="7">AP-3 complex subunit delta</fullName>
    </recommendedName>
</protein>
<evidence type="ECO:0000256" key="4">
    <source>
        <dbReference type="ARBA" id="ARBA00022737"/>
    </source>
</evidence>
<dbReference type="GO" id="GO:0006896">
    <property type="term" value="P:Golgi to vacuole transport"/>
    <property type="evidence" value="ECO:0007669"/>
    <property type="project" value="TreeGrafter"/>
</dbReference>
<dbReference type="PIRSF" id="PIRSF037092">
    <property type="entry name" value="AP3_complex_delta"/>
    <property type="match status" value="1"/>
</dbReference>
<comment type="subunit">
    <text evidence="7">Adaptor protein complex 3 (AP-3) is a heterotetramer.</text>
</comment>
<reference evidence="10 11" key="1">
    <citation type="submission" date="2020-06" db="EMBL/GenBank/DDBJ databases">
        <title>Transcriptomic and genomic resources for Thalictrum thalictroides and T. hernandezii: Facilitating candidate gene discovery in an emerging model plant lineage.</title>
        <authorList>
            <person name="Arias T."/>
            <person name="Riano-Pachon D.M."/>
            <person name="Di Stilio V.S."/>
        </authorList>
    </citation>
    <scope>NUCLEOTIDE SEQUENCE [LARGE SCALE GENOMIC DNA]</scope>
    <source>
        <strain evidence="11">cv. WT478/WT964</strain>
        <tissue evidence="10">Leaves</tissue>
    </source>
</reference>
<dbReference type="PANTHER" id="PTHR22781:SF12">
    <property type="entry name" value="AP-3 COMPLEX SUBUNIT DELTA-1"/>
    <property type="match status" value="1"/>
</dbReference>
<evidence type="ECO:0000256" key="1">
    <source>
        <dbReference type="ARBA" id="ARBA00004308"/>
    </source>
</evidence>
<dbReference type="Gene3D" id="1.25.10.10">
    <property type="entry name" value="Leucine-rich Repeat Variant"/>
    <property type="match status" value="1"/>
</dbReference>
<evidence type="ECO:0000313" key="11">
    <source>
        <dbReference type="Proteomes" id="UP000554482"/>
    </source>
</evidence>
<feature type="compositionally biased region" description="Basic residues" evidence="8">
    <location>
        <begin position="819"/>
        <end position="828"/>
    </location>
</feature>
<dbReference type="Pfam" id="PF01602">
    <property type="entry name" value="Adaptin_N"/>
    <property type="match status" value="1"/>
</dbReference>
<evidence type="ECO:0000256" key="7">
    <source>
        <dbReference type="PIRNR" id="PIRNR037092"/>
    </source>
</evidence>
<dbReference type="InterPro" id="IPR016024">
    <property type="entry name" value="ARM-type_fold"/>
</dbReference>
<accession>A0A7J6X9Y8</accession>
<evidence type="ECO:0000256" key="2">
    <source>
        <dbReference type="ARBA" id="ARBA00006613"/>
    </source>
</evidence>
<feature type="region of interest" description="Disordered" evidence="8">
    <location>
        <begin position="783"/>
        <end position="802"/>
    </location>
</feature>
<keyword evidence="7" id="KW-0333">Golgi apparatus</keyword>
<dbReference type="SUPFAM" id="SSF48371">
    <property type="entry name" value="ARM repeat"/>
    <property type="match status" value="1"/>
</dbReference>